<reference evidence="2" key="1">
    <citation type="submission" date="2014-12" db="EMBL/GenBank/DDBJ databases">
        <title>Insight into the proteome of Arion vulgaris.</title>
        <authorList>
            <person name="Aradska J."/>
            <person name="Bulat T."/>
            <person name="Smidak R."/>
            <person name="Sarate P."/>
            <person name="Gangsoo J."/>
            <person name="Sialana F."/>
            <person name="Bilban M."/>
            <person name="Lubec G."/>
        </authorList>
    </citation>
    <scope>NUCLEOTIDE SEQUENCE</scope>
    <source>
        <tissue evidence="2">Skin</tissue>
    </source>
</reference>
<keyword evidence="1" id="KW-0812">Transmembrane</keyword>
<accession>A0A0B7BX30</accession>
<protein>
    <submittedName>
        <fullName evidence="2">Uncharacterized protein</fullName>
    </submittedName>
</protein>
<proteinExistence type="predicted"/>
<dbReference type="AlphaFoldDB" id="A0A0B7BX30"/>
<dbReference type="EMBL" id="HACG01049890">
    <property type="protein sequence ID" value="CEK96755.1"/>
    <property type="molecule type" value="Transcribed_RNA"/>
</dbReference>
<name>A0A0B7BX30_9EUPU</name>
<feature type="transmembrane region" description="Helical" evidence="1">
    <location>
        <begin position="21"/>
        <end position="51"/>
    </location>
</feature>
<organism evidence="2">
    <name type="scientific">Arion vulgaris</name>
    <dbReference type="NCBI Taxonomy" id="1028688"/>
    <lineage>
        <taxon>Eukaryota</taxon>
        <taxon>Metazoa</taxon>
        <taxon>Spiralia</taxon>
        <taxon>Lophotrochozoa</taxon>
        <taxon>Mollusca</taxon>
        <taxon>Gastropoda</taxon>
        <taxon>Heterobranchia</taxon>
        <taxon>Euthyneura</taxon>
        <taxon>Panpulmonata</taxon>
        <taxon>Eupulmonata</taxon>
        <taxon>Stylommatophora</taxon>
        <taxon>Helicina</taxon>
        <taxon>Arionoidea</taxon>
        <taxon>Arionidae</taxon>
        <taxon>Arion</taxon>
    </lineage>
</organism>
<keyword evidence="1" id="KW-1133">Transmembrane helix</keyword>
<feature type="non-terminal residue" evidence="2">
    <location>
        <position position="71"/>
    </location>
</feature>
<evidence type="ECO:0000256" key="1">
    <source>
        <dbReference type="SAM" id="Phobius"/>
    </source>
</evidence>
<sequence>MFSKQERYKYNSTSKTEGSNLLKYIYQLVVSSLQQCVLCVIVGVFSFFIYIDHNIELVGQSLDTVGDIAKE</sequence>
<evidence type="ECO:0000313" key="2">
    <source>
        <dbReference type="EMBL" id="CEK96755.1"/>
    </source>
</evidence>
<gene>
    <name evidence="2" type="primary">ORF213351</name>
</gene>
<keyword evidence="1" id="KW-0472">Membrane</keyword>